<keyword evidence="3 6" id="KW-0808">Transferase</keyword>
<proteinExistence type="predicted"/>
<evidence type="ECO:0000313" key="10">
    <source>
        <dbReference type="Proteomes" id="UP001497623"/>
    </source>
</evidence>
<evidence type="ECO:0000256" key="7">
    <source>
        <dbReference type="SAM" id="MobiDB-lite"/>
    </source>
</evidence>
<dbReference type="GO" id="GO:0035242">
    <property type="term" value="F:protein-arginine omega-N asymmetric methyltransferase activity"/>
    <property type="evidence" value="ECO:0007669"/>
    <property type="project" value="UniProtKB-EC"/>
</dbReference>
<dbReference type="EC" id="2.1.1.319" evidence="1"/>
<sequence>MNPKNTIMPDTNSEADTVSMTTEGDGGEEDIPDLVPIEEQSRDEYFASYEDVEIHRLMVNDVPRTTAYRDAIYKNKHLFKDKIVMDVGAGTGILSLFMASAGAKKVYAVEASGMAQVIQQVARDNGFSDIIQVFHKRVEDIILPEEEKVDVIVSEWMGFYLLHESMLNSIIIARDTFLSDEGTVFPSEARIYAAPCSLKSLYSEQINFWDNVYGFNMNSVKQYALRSKMIKPEVCLVPEDDLLANPTCIKTFNLRWITEEELRLFTETTFIAIARAGNYQGLCLWFECDFDGRDYDEEGKEFGTVVTLSTAPSSPSTHWKQTVVVLGYISEPESAPSHNNDSQEIELTCNEGHPAPHSQDEGHSEACGNTSNINNGSDEGKQKSNEQNQTVETSNVEYGIYKDYKVDVDEVVGWKIALCQSDDNVRHYTMTVEMLDPEVEEHPMPCQCPMPRCLIISKMIEKEDMEADDDIIDCT</sequence>
<evidence type="ECO:0000256" key="4">
    <source>
        <dbReference type="ARBA" id="ARBA00022691"/>
    </source>
</evidence>
<feature type="region of interest" description="Disordered" evidence="7">
    <location>
        <begin position="348"/>
        <end position="391"/>
    </location>
</feature>
<dbReference type="Pfam" id="PF06325">
    <property type="entry name" value="PrmA"/>
    <property type="match status" value="1"/>
</dbReference>
<gene>
    <name evidence="9" type="ORF">MNOR_LOCUS34120</name>
</gene>
<dbReference type="GO" id="GO:0005634">
    <property type="term" value="C:nucleus"/>
    <property type="evidence" value="ECO:0007669"/>
    <property type="project" value="TreeGrafter"/>
</dbReference>
<dbReference type="SUPFAM" id="SSF53335">
    <property type="entry name" value="S-adenosyl-L-methionine-dependent methyltransferases"/>
    <property type="match status" value="1"/>
</dbReference>
<reference evidence="9 10" key="1">
    <citation type="submission" date="2024-05" db="EMBL/GenBank/DDBJ databases">
        <authorList>
            <person name="Wallberg A."/>
        </authorList>
    </citation>
    <scope>NUCLEOTIDE SEQUENCE [LARGE SCALE GENOMIC DNA]</scope>
</reference>
<feature type="domain" description="Protein arginine N-methyltransferase" evidence="8">
    <location>
        <begin position="188"/>
        <end position="326"/>
    </location>
</feature>
<dbReference type="EMBL" id="CAXKWB010051427">
    <property type="protein sequence ID" value="CAL4171501.1"/>
    <property type="molecule type" value="Genomic_DNA"/>
</dbReference>
<dbReference type="Gene3D" id="3.40.50.150">
    <property type="entry name" value="Vaccinia Virus protein VP39"/>
    <property type="match status" value="1"/>
</dbReference>
<evidence type="ECO:0000256" key="6">
    <source>
        <dbReference type="PROSITE-ProRule" id="PRU01015"/>
    </source>
</evidence>
<dbReference type="CDD" id="cd02440">
    <property type="entry name" value="AdoMet_MTases"/>
    <property type="match status" value="1"/>
</dbReference>
<keyword evidence="4 6" id="KW-0949">S-adenosyl-L-methionine</keyword>
<organism evidence="9 10">
    <name type="scientific">Meganyctiphanes norvegica</name>
    <name type="common">Northern krill</name>
    <name type="synonym">Thysanopoda norvegica</name>
    <dbReference type="NCBI Taxonomy" id="48144"/>
    <lineage>
        <taxon>Eukaryota</taxon>
        <taxon>Metazoa</taxon>
        <taxon>Ecdysozoa</taxon>
        <taxon>Arthropoda</taxon>
        <taxon>Crustacea</taxon>
        <taxon>Multicrustacea</taxon>
        <taxon>Malacostraca</taxon>
        <taxon>Eumalacostraca</taxon>
        <taxon>Eucarida</taxon>
        <taxon>Euphausiacea</taxon>
        <taxon>Euphausiidae</taxon>
        <taxon>Meganyctiphanes</taxon>
    </lineage>
</organism>
<dbReference type="PANTHER" id="PTHR11006">
    <property type="entry name" value="PROTEIN ARGININE N-METHYLTRANSFERASE"/>
    <property type="match status" value="1"/>
</dbReference>
<evidence type="ECO:0000256" key="1">
    <source>
        <dbReference type="ARBA" id="ARBA00011925"/>
    </source>
</evidence>
<evidence type="ECO:0000256" key="3">
    <source>
        <dbReference type="ARBA" id="ARBA00022679"/>
    </source>
</evidence>
<accession>A0AAV2SD01</accession>
<feature type="compositionally biased region" description="Polar residues" evidence="7">
    <location>
        <begin position="1"/>
        <end position="22"/>
    </location>
</feature>
<feature type="region of interest" description="Disordered" evidence="7">
    <location>
        <begin position="1"/>
        <end position="31"/>
    </location>
</feature>
<dbReference type="Proteomes" id="UP001497623">
    <property type="component" value="Unassembled WGS sequence"/>
</dbReference>
<dbReference type="InterPro" id="IPR025799">
    <property type="entry name" value="Arg_MeTrfase"/>
</dbReference>
<dbReference type="FunFam" id="3.40.50.150:FF:000003">
    <property type="entry name" value="Blast:Protein arginine N-methyltransferase 1"/>
    <property type="match status" value="1"/>
</dbReference>
<dbReference type="PROSITE" id="PS51678">
    <property type="entry name" value="SAM_MT_PRMT"/>
    <property type="match status" value="1"/>
</dbReference>
<feature type="compositionally biased region" description="Polar residues" evidence="7">
    <location>
        <begin position="367"/>
        <end position="377"/>
    </location>
</feature>
<keyword evidence="2 6" id="KW-0489">Methyltransferase</keyword>
<dbReference type="InterPro" id="IPR055135">
    <property type="entry name" value="PRMT_dom"/>
</dbReference>
<comment type="catalytic activity">
    <reaction evidence="5">
        <text>L-arginyl-[protein] + S-adenosyl-L-methionine = N(omega)-methyl-L-arginyl-[protein] + S-adenosyl-L-homocysteine + H(+)</text>
        <dbReference type="Rhea" id="RHEA:48100"/>
        <dbReference type="Rhea" id="RHEA-COMP:10532"/>
        <dbReference type="Rhea" id="RHEA-COMP:11990"/>
        <dbReference type="ChEBI" id="CHEBI:15378"/>
        <dbReference type="ChEBI" id="CHEBI:29965"/>
        <dbReference type="ChEBI" id="CHEBI:57856"/>
        <dbReference type="ChEBI" id="CHEBI:59789"/>
        <dbReference type="ChEBI" id="CHEBI:65280"/>
    </reaction>
    <physiologicalReaction direction="left-to-right" evidence="5">
        <dbReference type="Rhea" id="RHEA:48101"/>
    </physiologicalReaction>
</comment>
<evidence type="ECO:0000256" key="2">
    <source>
        <dbReference type="ARBA" id="ARBA00022603"/>
    </source>
</evidence>
<evidence type="ECO:0000313" key="9">
    <source>
        <dbReference type="EMBL" id="CAL4171501.1"/>
    </source>
</evidence>
<name>A0AAV2SD01_MEGNR</name>
<evidence type="ECO:0000256" key="5">
    <source>
        <dbReference type="ARBA" id="ARBA00049303"/>
    </source>
</evidence>
<protein>
    <recommendedName>
        <fullName evidence="1">type I protein arginine methyltransferase</fullName>
        <ecNumber evidence="1">2.1.1.319</ecNumber>
    </recommendedName>
</protein>
<dbReference type="InterPro" id="IPR029063">
    <property type="entry name" value="SAM-dependent_MTases_sf"/>
</dbReference>
<dbReference type="GO" id="GO:0042054">
    <property type="term" value="F:histone methyltransferase activity"/>
    <property type="evidence" value="ECO:0007669"/>
    <property type="project" value="TreeGrafter"/>
</dbReference>
<comment type="caution">
    <text evidence="9">The sequence shown here is derived from an EMBL/GenBank/DDBJ whole genome shotgun (WGS) entry which is preliminary data.</text>
</comment>
<dbReference type="Pfam" id="PF22528">
    <property type="entry name" value="PRMT_C"/>
    <property type="match status" value="1"/>
</dbReference>
<dbReference type="PANTHER" id="PTHR11006:SF122">
    <property type="entry name" value="ARGININE METHYLTRANSFERASE 8"/>
    <property type="match status" value="1"/>
</dbReference>
<dbReference type="Gene3D" id="2.70.160.11">
    <property type="entry name" value="Hnrnp arginine n-methyltransferase1"/>
    <property type="match status" value="1"/>
</dbReference>
<dbReference type="AlphaFoldDB" id="A0AAV2SD01"/>
<keyword evidence="10" id="KW-1185">Reference proteome</keyword>
<dbReference type="GO" id="GO:0035241">
    <property type="term" value="F:protein-arginine omega-N monomethyltransferase activity"/>
    <property type="evidence" value="ECO:0007669"/>
    <property type="project" value="TreeGrafter"/>
</dbReference>
<dbReference type="GO" id="GO:0032259">
    <property type="term" value="P:methylation"/>
    <property type="evidence" value="ECO:0007669"/>
    <property type="project" value="UniProtKB-KW"/>
</dbReference>
<evidence type="ECO:0000259" key="8">
    <source>
        <dbReference type="Pfam" id="PF22528"/>
    </source>
</evidence>